<dbReference type="PANTHER" id="PTHR16134:SF119">
    <property type="entry name" value="AT02038P-RELATED"/>
    <property type="match status" value="1"/>
</dbReference>
<organism evidence="1 2">
    <name type="scientific">Phascolomyces articulosus</name>
    <dbReference type="NCBI Taxonomy" id="60185"/>
    <lineage>
        <taxon>Eukaryota</taxon>
        <taxon>Fungi</taxon>
        <taxon>Fungi incertae sedis</taxon>
        <taxon>Mucoromycota</taxon>
        <taxon>Mucoromycotina</taxon>
        <taxon>Mucoromycetes</taxon>
        <taxon>Mucorales</taxon>
        <taxon>Lichtheimiaceae</taxon>
        <taxon>Phascolomyces</taxon>
    </lineage>
</organism>
<protein>
    <recommendedName>
        <fullName evidence="3">F-box domain-containing protein</fullName>
    </recommendedName>
</protein>
<dbReference type="SUPFAM" id="SSF52047">
    <property type="entry name" value="RNI-like"/>
    <property type="match status" value="1"/>
</dbReference>
<proteinExistence type="predicted"/>
<evidence type="ECO:0000313" key="1">
    <source>
        <dbReference type="EMBL" id="KAI9276874.1"/>
    </source>
</evidence>
<dbReference type="Proteomes" id="UP001209540">
    <property type="component" value="Unassembled WGS sequence"/>
</dbReference>
<evidence type="ECO:0000313" key="2">
    <source>
        <dbReference type="Proteomes" id="UP001209540"/>
    </source>
</evidence>
<accession>A0AAD5PJ52</accession>
<dbReference type="InterPro" id="IPR032675">
    <property type="entry name" value="LRR_dom_sf"/>
</dbReference>
<dbReference type="EMBL" id="JAIXMP010000002">
    <property type="protein sequence ID" value="KAI9276874.1"/>
    <property type="molecule type" value="Genomic_DNA"/>
</dbReference>
<gene>
    <name evidence="1" type="ORF">BDA99DRAFT_554824</name>
</gene>
<reference evidence="1" key="2">
    <citation type="submission" date="2023-02" db="EMBL/GenBank/DDBJ databases">
        <authorList>
            <consortium name="DOE Joint Genome Institute"/>
            <person name="Mondo S.J."/>
            <person name="Chang Y."/>
            <person name="Wang Y."/>
            <person name="Ahrendt S."/>
            <person name="Andreopoulos W."/>
            <person name="Barry K."/>
            <person name="Beard J."/>
            <person name="Benny G.L."/>
            <person name="Blankenship S."/>
            <person name="Bonito G."/>
            <person name="Cuomo C."/>
            <person name="Desiro A."/>
            <person name="Gervers K.A."/>
            <person name="Hundley H."/>
            <person name="Kuo A."/>
            <person name="LaButti K."/>
            <person name="Lang B.F."/>
            <person name="Lipzen A."/>
            <person name="O'Donnell K."/>
            <person name="Pangilinan J."/>
            <person name="Reynolds N."/>
            <person name="Sandor L."/>
            <person name="Smith M.W."/>
            <person name="Tsang A."/>
            <person name="Grigoriev I.V."/>
            <person name="Stajich J.E."/>
            <person name="Spatafora J.W."/>
        </authorList>
    </citation>
    <scope>NUCLEOTIDE SEQUENCE</scope>
    <source>
        <strain evidence="1">RSA 2281</strain>
    </source>
</reference>
<evidence type="ECO:0008006" key="3">
    <source>
        <dbReference type="Google" id="ProtNLM"/>
    </source>
</evidence>
<keyword evidence="2" id="KW-1185">Reference proteome</keyword>
<comment type="caution">
    <text evidence="1">The sequence shown here is derived from an EMBL/GenBank/DDBJ whole genome shotgun (WGS) entry which is preliminary data.</text>
</comment>
<reference evidence="1" key="1">
    <citation type="journal article" date="2022" name="IScience">
        <title>Evolution of zygomycete secretomes and the origins of terrestrial fungal ecologies.</title>
        <authorList>
            <person name="Chang Y."/>
            <person name="Wang Y."/>
            <person name="Mondo S."/>
            <person name="Ahrendt S."/>
            <person name="Andreopoulos W."/>
            <person name="Barry K."/>
            <person name="Beard J."/>
            <person name="Benny G.L."/>
            <person name="Blankenship S."/>
            <person name="Bonito G."/>
            <person name="Cuomo C."/>
            <person name="Desiro A."/>
            <person name="Gervers K.A."/>
            <person name="Hundley H."/>
            <person name="Kuo A."/>
            <person name="LaButti K."/>
            <person name="Lang B.F."/>
            <person name="Lipzen A."/>
            <person name="O'Donnell K."/>
            <person name="Pangilinan J."/>
            <person name="Reynolds N."/>
            <person name="Sandor L."/>
            <person name="Smith M.E."/>
            <person name="Tsang A."/>
            <person name="Grigoriev I.V."/>
            <person name="Stajich J.E."/>
            <person name="Spatafora J.W."/>
        </authorList>
    </citation>
    <scope>NUCLEOTIDE SEQUENCE</scope>
    <source>
        <strain evidence="1">RSA 2281</strain>
    </source>
</reference>
<dbReference type="AlphaFoldDB" id="A0AAD5PJ52"/>
<dbReference type="PANTHER" id="PTHR16134">
    <property type="entry name" value="F-BOX/TPR REPEAT PROTEIN POF3"/>
    <property type="match status" value="1"/>
</dbReference>
<dbReference type="Gene3D" id="3.80.10.10">
    <property type="entry name" value="Ribonuclease Inhibitor"/>
    <property type="match status" value="2"/>
</dbReference>
<sequence>MDFTLVLPYDVLCTIFSIYSFTNADWVKFIQVSKGWCDRVPTYARPLHREMILSWDSWLKTDSKMIPYLGPHVQNITLKKFIVNEADNRKEDGSAAFNILDTLVNNKCGSSLRRLAFDSCRFMLATSRFLTLLRSLSEANLSQLLLIKHFRHNIPIISFIRSCPKLTHFYYSGSSGLFSTIYEIPCTEDDCILLDNDDGDDFDGSRHQQTNNSNKDSANILFFPGMKCLAIDGVICYDEHIKCILDLCPNLRALQFNTMNMDLDDNVEDDVPATDFKTILQQCPALEYLEYNNDIYSDTTYTKIDDASWWKRFTEESKFDPYLVTMQQKQGRGKEQQPDNHSHLRQLLYYEGVNEEESYDVYELIVKNQKTLEHLEIGQTSRGSLATSALWNTLETVHAPNLHTLKLHRIICYQKSIVLFLEHCPSIETLSLKLCGEASTCKQILQAVQTNKHDNVNRVAIRNLTIDYQHVEIPMQPDNSNRSQLDQVLQPIYDYLESPGGGRHLERLCIIGPQKHGIVSDRLVRTISQLPNLRVLELRNRLLSRHQLVQYEMHRTFSPQQFLDNLLHYNEHLQELVLVRVNILDKKTIPRLSKLKHLEKLVIEGGNDRLDSLDVLSLLKKTNSLRTLLLRDVLNCNLTVWNNTQRWIKKLEPCCDKYIIKEFMPRRILIQRRNDQL</sequence>
<name>A0AAD5PJ52_9FUNG</name>